<keyword evidence="2" id="KW-1185">Reference proteome</keyword>
<dbReference type="Proteomes" id="UP000824120">
    <property type="component" value="Chromosome 8"/>
</dbReference>
<name>A0A9J5XWJ8_SOLCO</name>
<protein>
    <submittedName>
        <fullName evidence="1">Uncharacterized protein</fullName>
    </submittedName>
</protein>
<accession>A0A9J5XWJ8</accession>
<dbReference type="EMBL" id="JACXVP010000008">
    <property type="protein sequence ID" value="KAG5591991.1"/>
    <property type="molecule type" value="Genomic_DNA"/>
</dbReference>
<proteinExistence type="predicted"/>
<sequence>MECGLTGLAATSKFIGPQSTVMQVKMMLEWVGE</sequence>
<dbReference type="AlphaFoldDB" id="A0A9J5XWJ8"/>
<evidence type="ECO:0000313" key="2">
    <source>
        <dbReference type="Proteomes" id="UP000824120"/>
    </source>
</evidence>
<organism evidence="1 2">
    <name type="scientific">Solanum commersonii</name>
    <name type="common">Commerson's wild potato</name>
    <name type="synonym">Commerson's nightshade</name>
    <dbReference type="NCBI Taxonomy" id="4109"/>
    <lineage>
        <taxon>Eukaryota</taxon>
        <taxon>Viridiplantae</taxon>
        <taxon>Streptophyta</taxon>
        <taxon>Embryophyta</taxon>
        <taxon>Tracheophyta</taxon>
        <taxon>Spermatophyta</taxon>
        <taxon>Magnoliopsida</taxon>
        <taxon>eudicotyledons</taxon>
        <taxon>Gunneridae</taxon>
        <taxon>Pentapetalae</taxon>
        <taxon>asterids</taxon>
        <taxon>lamiids</taxon>
        <taxon>Solanales</taxon>
        <taxon>Solanaceae</taxon>
        <taxon>Solanoideae</taxon>
        <taxon>Solaneae</taxon>
        <taxon>Solanum</taxon>
    </lineage>
</organism>
<gene>
    <name evidence="1" type="ORF">H5410_042505</name>
</gene>
<evidence type="ECO:0000313" key="1">
    <source>
        <dbReference type="EMBL" id="KAG5591991.1"/>
    </source>
</evidence>
<comment type="caution">
    <text evidence="1">The sequence shown here is derived from an EMBL/GenBank/DDBJ whole genome shotgun (WGS) entry which is preliminary data.</text>
</comment>
<reference evidence="1 2" key="1">
    <citation type="submission" date="2020-09" db="EMBL/GenBank/DDBJ databases">
        <title>De no assembly of potato wild relative species, Solanum commersonii.</title>
        <authorList>
            <person name="Cho K."/>
        </authorList>
    </citation>
    <scope>NUCLEOTIDE SEQUENCE [LARGE SCALE GENOMIC DNA]</scope>
    <source>
        <strain evidence="1">LZ3.2</strain>
        <tissue evidence="1">Leaf</tissue>
    </source>
</reference>